<feature type="transmembrane region" description="Helical" evidence="5">
    <location>
        <begin position="114"/>
        <end position="133"/>
    </location>
</feature>
<dbReference type="AlphaFoldDB" id="A0AAF0D2X1"/>
<dbReference type="PIRSF" id="PIRSF006648">
    <property type="entry name" value="DrrB"/>
    <property type="match status" value="1"/>
</dbReference>
<reference evidence="7" key="2">
    <citation type="journal article" date="2022" name="Nat. Microbiol.">
        <title>A closed Candidatus Odinarchaeum chromosome exposes Asgard archaeal viruses.</title>
        <authorList>
            <person name="Tamarit D."/>
            <person name="Caceres E.F."/>
            <person name="Krupovic M."/>
            <person name="Nijland R."/>
            <person name="Eme L."/>
            <person name="Robinson N.P."/>
            <person name="Ettema T.J.G."/>
        </authorList>
    </citation>
    <scope>NUCLEOTIDE SEQUENCE</scope>
    <source>
        <strain evidence="7">LCB_4</strain>
    </source>
</reference>
<comment type="subcellular location">
    <subcellularLocation>
        <location evidence="1">Membrane</location>
        <topology evidence="1">Multi-pass membrane protein</topology>
    </subcellularLocation>
</comment>
<evidence type="ECO:0000256" key="4">
    <source>
        <dbReference type="ARBA" id="ARBA00023136"/>
    </source>
</evidence>
<name>A0AAF0D2X1_ODILC</name>
<dbReference type="EMBL" id="CP091871">
    <property type="protein sequence ID" value="WEU40694.1"/>
    <property type="molecule type" value="Genomic_DNA"/>
</dbReference>
<dbReference type="Pfam" id="PF01061">
    <property type="entry name" value="ABC2_membrane"/>
    <property type="match status" value="1"/>
</dbReference>
<feature type="transmembrane region" description="Helical" evidence="5">
    <location>
        <begin position="59"/>
        <end position="81"/>
    </location>
</feature>
<evidence type="ECO:0000313" key="7">
    <source>
        <dbReference type="EMBL" id="WEU40694.1"/>
    </source>
</evidence>
<dbReference type="InterPro" id="IPR013525">
    <property type="entry name" value="ABC2_TM"/>
</dbReference>
<sequence>MSNITTIFWREAIKIFRSKSQLFSSIIQPILWLALYGISLNSFLTGMPVFTGFSYFSSLVPGVVALTVLFTSLFGGIGILFDKIFGLIKEIAVAPIARTDIIIGKALGSQLRSLIQVVLVLIGGFILGASFTYPYTPALAYIGLLGLIFLMGLGFTFFSSMIAIKLTSFEGLNAIMSLLTLPLFFTSGALVPVPVMPAPLQVLAYINPVTYTVEGMKALLLPFTPGFSIMSPDLMIPLSFIVLTGFAVVTLIGAVYLINRTVLV</sequence>
<keyword evidence="4 5" id="KW-0472">Membrane</keyword>
<dbReference type="PROSITE" id="PS51012">
    <property type="entry name" value="ABC_TM2"/>
    <property type="match status" value="1"/>
</dbReference>
<feature type="domain" description="ABC transmembrane type-2" evidence="6">
    <location>
        <begin position="20"/>
        <end position="261"/>
    </location>
</feature>
<gene>
    <name evidence="7" type="ORF">OdinLCB4_001840</name>
</gene>
<keyword evidence="3 5" id="KW-1133">Transmembrane helix</keyword>
<organism evidence="7 8">
    <name type="scientific">Odinarchaeota yellowstonii (strain LCB_4)</name>
    <dbReference type="NCBI Taxonomy" id="1841599"/>
    <lineage>
        <taxon>Archaea</taxon>
        <taxon>Promethearchaeati</taxon>
        <taxon>Candidatus Odinarchaeota</taxon>
        <taxon>Candidatus Odinarchaeia</taxon>
        <taxon>Candidatus Odinarchaeales</taxon>
        <taxon>Candidatus Odinarchaeaceae</taxon>
        <taxon>Candidatus Odinarchaeum</taxon>
    </lineage>
</organism>
<dbReference type="InterPro" id="IPR000412">
    <property type="entry name" value="ABC_2_transport"/>
</dbReference>
<accession>A0AAF0D2X1</accession>
<dbReference type="PANTHER" id="PTHR43229">
    <property type="entry name" value="NODULATION PROTEIN J"/>
    <property type="match status" value="1"/>
</dbReference>
<feature type="transmembrane region" description="Helical" evidence="5">
    <location>
        <begin position="171"/>
        <end position="191"/>
    </location>
</feature>
<evidence type="ECO:0000256" key="3">
    <source>
        <dbReference type="ARBA" id="ARBA00022989"/>
    </source>
</evidence>
<evidence type="ECO:0000256" key="1">
    <source>
        <dbReference type="ARBA" id="ARBA00004141"/>
    </source>
</evidence>
<feature type="transmembrane region" description="Helical" evidence="5">
    <location>
        <begin position="139"/>
        <end position="164"/>
    </location>
</feature>
<dbReference type="PANTHER" id="PTHR43229:SF2">
    <property type="entry name" value="NODULATION PROTEIN J"/>
    <property type="match status" value="1"/>
</dbReference>
<evidence type="ECO:0000313" key="8">
    <source>
        <dbReference type="Proteomes" id="UP000186851"/>
    </source>
</evidence>
<dbReference type="Proteomes" id="UP000186851">
    <property type="component" value="Chromosome"/>
</dbReference>
<dbReference type="KEGG" id="oyw:OdinLCB4_001840"/>
<proteinExistence type="predicted"/>
<dbReference type="InterPro" id="IPR051784">
    <property type="entry name" value="Nod_factor_ABC_transporter"/>
</dbReference>
<evidence type="ECO:0000259" key="6">
    <source>
        <dbReference type="PROSITE" id="PS51012"/>
    </source>
</evidence>
<dbReference type="GO" id="GO:0140359">
    <property type="term" value="F:ABC-type transporter activity"/>
    <property type="evidence" value="ECO:0007669"/>
    <property type="project" value="InterPro"/>
</dbReference>
<keyword evidence="2 5" id="KW-0812">Transmembrane</keyword>
<evidence type="ECO:0000256" key="5">
    <source>
        <dbReference type="SAM" id="Phobius"/>
    </source>
</evidence>
<reference evidence="7" key="1">
    <citation type="journal article" date="2017" name="Nature">
        <title>Asgard archaea illuminate the origin of eukaryotic cellular complexity.</title>
        <authorList>
            <person name="Zaremba-Niedzwiedzka K."/>
            <person name="Caceres E.F."/>
            <person name="Saw J.H."/>
            <person name="Backstrom D."/>
            <person name="Juzokaite L."/>
            <person name="Vancaester E."/>
            <person name="Seitz K.W."/>
            <person name="Anantharaman K."/>
            <person name="Starnawski P."/>
            <person name="Kjeldsen K.U."/>
            <person name="Scott M.B."/>
            <person name="Nunoura T."/>
            <person name="Banfield J.F."/>
            <person name="Schramm A."/>
            <person name="Baker B.J."/>
            <person name="Spang A."/>
            <person name="Ettema T.J.G."/>
        </authorList>
    </citation>
    <scope>NUCLEOTIDE SEQUENCE</scope>
    <source>
        <strain evidence="7">LCB_4</strain>
    </source>
</reference>
<feature type="transmembrane region" description="Helical" evidence="5">
    <location>
        <begin position="21"/>
        <end position="39"/>
    </location>
</feature>
<dbReference type="GO" id="GO:0043190">
    <property type="term" value="C:ATP-binding cassette (ABC) transporter complex"/>
    <property type="evidence" value="ECO:0007669"/>
    <property type="project" value="InterPro"/>
</dbReference>
<protein>
    <submittedName>
        <fullName evidence="7">ABC transporter permease</fullName>
    </submittedName>
</protein>
<dbReference type="InterPro" id="IPR047817">
    <property type="entry name" value="ABC2_TM_bact-type"/>
</dbReference>
<evidence type="ECO:0000256" key="2">
    <source>
        <dbReference type="ARBA" id="ARBA00022692"/>
    </source>
</evidence>
<feature type="transmembrane region" description="Helical" evidence="5">
    <location>
        <begin position="234"/>
        <end position="258"/>
    </location>
</feature>